<dbReference type="InterPro" id="IPR001650">
    <property type="entry name" value="Helicase_C-like"/>
</dbReference>
<keyword evidence="3" id="KW-0378">Hydrolase</keyword>
<keyword evidence="3" id="KW-0067">ATP-binding</keyword>
<dbReference type="GO" id="GO:0016787">
    <property type="term" value="F:hydrolase activity"/>
    <property type="evidence" value="ECO:0007669"/>
    <property type="project" value="InterPro"/>
</dbReference>
<keyword evidence="3" id="KW-0347">Helicase</keyword>
<protein>
    <submittedName>
        <fullName evidence="3">DEAD/DEAH box helicase</fullName>
    </submittedName>
</protein>
<dbReference type="GO" id="GO:0004386">
    <property type="term" value="F:helicase activity"/>
    <property type="evidence" value="ECO:0007669"/>
    <property type="project" value="UniProtKB-KW"/>
</dbReference>
<dbReference type="InterPro" id="IPR014001">
    <property type="entry name" value="Helicase_ATP-bd"/>
</dbReference>
<evidence type="ECO:0000259" key="1">
    <source>
        <dbReference type="PROSITE" id="PS51192"/>
    </source>
</evidence>
<keyword evidence="3" id="KW-0547">Nucleotide-binding</keyword>
<organism evidence="3 4">
    <name type="scientific">Paenirhodobacter populi</name>
    <dbReference type="NCBI Taxonomy" id="2306993"/>
    <lineage>
        <taxon>Bacteria</taxon>
        <taxon>Pseudomonadati</taxon>
        <taxon>Pseudomonadota</taxon>
        <taxon>Alphaproteobacteria</taxon>
        <taxon>Rhodobacterales</taxon>
        <taxon>Rhodobacter group</taxon>
        <taxon>Paenirhodobacter</taxon>
    </lineage>
</organism>
<dbReference type="SUPFAM" id="SSF52540">
    <property type="entry name" value="P-loop containing nucleoside triphosphate hydrolases"/>
    <property type="match status" value="1"/>
</dbReference>
<reference evidence="3 4" key="2">
    <citation type="submission" date="2019-01" db="EMBL/GenBank/DDBJ databases">
        <authorList>
            <person name="Li Y."/>
        </authorList>
    </citation>
    <scope>NUCLEOTIDE SEQUENCE [LARGE SCALE GENOMIC DNA]</scope>
    <source>
        <strain evidence="3 4">SK2B-1</strain>
    </source>
</reference>
<reference evidence="3 4" key="1">
    <citation type="submission" date="2019-01" db="EMBL/GenBank/DDBJ databases">
        <title>Sinorhodobacter populi sp. nov. isolated from the symptomatic bark tissue of Populus euramericana canker.</title>
        <authorList>
            <person name="Xu G."/>
        </authorList>
    </citation>
    <scope>NUCLEOTIDE SEQUENCE [LARGE SCALE GENOMIC DNA]</scope>
    <source>
        <strain evidence="3 4">SK2B-1</strain>
    </source>
</reference>
<feature type="domain" description="Helicase ATP-binding" evidence="1">
    <location>
        <begin position="160"/>
        <end position="313"/>
    </location>
</feature>
<dbReference type="GO" id="GO:0005829">
    <property type="term" value="C:cytosol"/>
    <property type="evidence" value="ECO:0007669"/>
    <property type="project" value="TreeGrafter"/>
</dbReference>
<dbReference type="AlphaFoldDB" id="A0A443JR91"/>
<dbReference type="Pfam" id="PF00271">
    <property type="entry name" value="Helicase_C"/>
    <property type="match status" value="1"/>
</dbReference>
<gene>
    <name evidence="3" type="ORF">D2T30_05235</name>
</gene>
<dbReference type="SMART" id="SM00490">
    <property type="entry name" value="HELICc"/>
    <property type="match status" value="1"/>
</dbReference>
<comment type="caution">
    <text evidence="3">The sequence shown here is derived from an EMBL/GenBank/DDBJ whole genome shotgun (WGS) entry which is preliminary data.</text>
</comment>
<dbReference type="Pfam" id="PF04851">
    <property type="entry name" value="ResIII"/>
    <property type="match status" value="1"/>
</dbReference>
<dbReference type="PANTHER" id="PTHR47396">
    <property type="entry name" value="TYPE I RESTRICTION ENZYME ECOKI R PROTEIN"/>
    <property type="match status" value="1"/>
</dbReference>
<dbReference type="SMART" id="SM00487">
    <property type="entry name" value="DEXDc"/>
    <property type="match status" value="1"/>
</dbReference>
<dbReference type="Gene3D" id="3.40.50.300">
    <property type="entry name" value="P-loop containing nucleotide triphosphate hydrolases"/>
    <property type="match status" value="2"/>
</dbReference>
<dbReference type="PROSITE" id="PS51192">
    <property type="entry name" value="HELICASE_ATP_BIND_1"/>
    <property type="match status" value="1"/>
</dbReference>
<feature type="domain" description="Helicase C-terminal" evidence="2">
    <location>
        <begin position="406"/>
        <end position="550"/>
    </location>
</feature>
<dbReference type="InterPro" id="IPR006935">
    <property type="entry name" value="Helicase/UvrB_N"/>
</dbReference>
<dbReference type="GO" id="GO:0005524">
    <property type="term" value="F:ATP binding"/>
    <property type="evidence" value="ECO:0007669"/>
    <property type="project" value="InterPro"/>
</dbReference>
<dbReference type="PANTHER" id="PTHR47396:SF1">
    <property type="entry name" value="ATP-DEPENDENT HELICASE IRC3-RELATED"/>
    <property type="match status" value="1"/>
</dbReference>
<dbReference type="RefSeq" id="WP_128208015.1">
    <property type="nucleotide sequence ID" value="NZ_JBHRSO010000013.1"/>
</dbReference>
<dbReference type="PROSITE" id="PS51194">
    <property type="entry name" value="HELICASE_CTER"/>
    <property type="match status" value="1"/>
</dbReference>
<dbReference type="Proteomes" id="UP000284476">
    <property type="component" value="Unassembled WGS sequence"/>
</dbReference>
<evidence type="ECO:0000313" key="4">
    <source>
        <dbReference type="Proteomes" id="UP000284476"/>
    </source>
</evidence>
<dbReference type="EMBL" id="SAUZ01000004">
    <property type="protein sequence ID" value="RWR23031.1"/>
    <property type="molecule type" value="Genomic_DNA"/>
</dbReference>
<evidence type="ECO:0000259" key="2">
    <source>
        <dbReference type="PROSITE" id="PS51194"/>
    </source>
</evidence>
<dbReference type="InterPro" id="IPR050742">
    <property type="entry name" value="Helicase_Restrict-Modif_Enz"/>
</dbReference>
<name>A0A443JR91_9RHOB</name>
<sequence length="550" mass="60233">MSFDIKRGYAGGSPGQMLDAVLDRLTIRDLQIVVGTRVLPLLPIGTQSDRTALKRAALRMIRNRPRLVFSSPDLRKTLLRNLDPGKIDELEHRVAKEGLVVERDLSDHLTSSAVWPIVSGFFGLEPEELANAARELPRQSIGTQFGLFAHQRSVVRRTYGKIGSGYGRTLIHMPTGAGKTRTAMHYIARILNESEPCVVAWLASSRELLEQAAETFETAWAALGNRPLVLHRFWGDYNDAPGDLTDGVVVGGLAKLHAWRSRDSTGFLRLSARTRLIVMDEAHQAIAPTYRAVIEGLADAGQADAVLGLSATPGRSWNDIAEDKELARFFGGSKVVLEVDGYDNPVEYLLTEGYLARPEFSRIEYQPETSPSPEALKRLARLDDYSDDILEKLAMDTGRNLAVIEGVRQLINRGHQRIILFAASVGHAEDLAAALSAYEIESLVVTGGTPAARRSAILKTFKSPAARPIVVCNFGVLTTGFDAPRTSAAIIARPTKSLVLFSQMVGRATRGIKAGGNATCEILTVHDPNYPGFGDVAEAFFNWEDVWNEH</sequence>
<accession>A0A443JR91</accession>
<dbReference type="GO" id="GO:0003677">
    <property type="term" value="F:DNA binding"/>
    <property type="evidence" value="ECO:0007669"/>
    <property type="project" value="InterPro"/>
</dbReference>
<dbReference type="InterPro" id="IPR027417">
    <property type="entry name" value="P-loop_NTPase"/>
</dbReference>
<evidence type="ECO:0000313" key="3">
    <source>
        <dbReference type="EMBL" id="RWR23031.1"/>
    </source>
</evidence>
<proteinExistence type="predicted"/>